<keyword evidence="4" id="KW-1185">Reference proteome</keyword>
<dbReference type="GO" id="GO:0043139">
    <property type="term" value="F:5'-3' DNA helicase activity"/>
    <property type="evidence" value="ECO:0007669"/>
    <property type="project" value="UniProtKB-EC"/>
</dbReference>
<keyword evidence="1" id="KW-0227">DNA damage</keyword>
<dbReference type="Gene3D" id="3.40.50.300">
    <property type="entry name" value="P-loop containing nucleotide triphosphate hydrolases"/>
    <property type="match status" value="1"/>
</dbReference>
<feature type="domain" description="Helitron helicase-like" evidence="3">
    <location>
        <begin position="6"/>
        <end position="176"/>
    </location>
</feature>
<organism evidence="4 5">
    <name type="scientific">Fopius arisanus</name>
    <dbReference type="NCBI Taxonomy" id="64838"/>
    <lineage>
        <taxon>Eukaryota</taxon>
        <taxon>Metazoa</taxon>
        <taxon>Ecdysozoa</taxon>
        <taxon>Arthropoda</taxon>
        <taxon>Hexapoda</taxon>
        <taxon>Insecta</taxon>
        <taxon>Pterygota</taxon>
        <taxon>Neoptera</taxon>
        <taxon>Endopterygota</taxon>
        <taxon>Hymenoptera</taxon>
        <taxon>Apocrita</taxon>
        <taxon>Ichneumonoidea</taxon>
        <taxon>Braconidae</taxon>
        <taxon>Opiinae</taxon>
        <taxon>Fopius</taxon>
    </lineage>
</organism>
<dbReference type="AlphaFoldDB" id="A0A9R1TPM0"/>
<dbReference type="OrthoDB" id="10053386at2759"/>
<name>A0A9R1TPM0_9HYME</name>
<dbReference type="PANTHER" id="PTHR10492">
    <property type="match status" value="1"/>
</dbReference>
<keyword evidence="1" id="KW-0067">ATP-binding</keyword>
<dbReference type="RefSeq" id="XP_011313360.1">
    <property type="nucleotide sequence ID" value="XM_011315058.1"/>
</dbReference>
<evidence type="ECO:0000259" key="3">
    <source>
        <dbReference type="Pfam" id="PF14214"/>
    </source>
</evidence>
<dbReference type="GO" id="GO:0016787">
    <property type="term" value="F:hydrolase activity"/>
    <property type="evidence" value="ECO:0007669"/>
    <property type="project" value="UniProtKB-KW"/>
</dbReference>
<comment type="cofactor">
    <cofactor evidence="1">
        <name>Mg(2+)</name>
        <dbReference type="ChEBI" id="CHEBI:18420"/>
    </cofactor>
</comment>
<dbReference type="InterPro" id="IPR010285">
    <property type="entry name" value="DNA_helicase_pif1-like_DEAD"/>
</dbReference>
<dbReference type="GO" id="GO:0000723">
    <property type="term" value="P:telomere maintenance"/>
    <property type="evidence" value="ECO:0007669"/>
    <property type="project" value="InterPro"/>
</dbReference>
<keyword evidence="1" id="KW-0347">Helicase</keyword>
<dbReference type="KEGG" id="fas:105272833"/>
<evidence type="ECO:0000256" key="1">
    <source>
        <dbReference type="RuleBase" id="RU363044"/>
    </source>
</evidence>
<feature type="domain" description="DNA helicase Pif1-like DEAD-box helicase" evidence="2">
    <location>
        <begin position="619"/>
        <end position="781"/>
    </location>
</feature>
<keyword evidence="1" id="KW-0547">Nucleotide-binding</keyword>
<gene>
    <name evidence="5" type="primary">LOC105272833</name>
</gene>
<dbReference type="GO" id="GO:0005524">
    <property type="term" value="F:ATP binding"/>
    <property type="evidence" value="ECO:0007669"/>
    <property type="project" value="UniProtKB-KW"/>
</dbReference>
<keyword evidence="1" id="KW-0234">DNA repair</keyword>
<dbReference type="GO" id="GO:0006281">
    <property type="term" value="P:DNA repair"/>
    <property type="evidence" value="ECO:0007669"/>
    <property type="project" value="UniProtKB-KW"/>
</dbReference>
<dbReference type="Pfam" id="PF05970">
    <property type="entry name" value="PIF1"/>
    <property type="match status" value="1"/>
</dbReference>
<comment type="similarity">
    <text evidence="1">Belongs to the helicase family.</text>
</comment>
<evidence type="ECO:0000259" key="2">
    <source>
        <dbReference type="Pfam" id="PF05970"/>
    </source>
</evidence>
<dbReference type="InterPro" id="IPR027417">
    <property type="entry name" value="P-loop_NTPase"/>
</dbReference>
<dbReference type="GO" id="GO:0006310">
    <property type="term" value="P:DNA recombination"/>
    <property type="evidence" value="ECO:0007669"/>
    <property type="project" value="UniProtKB-KW"/>
</dbReference>
<proteinExistence type="inferred from homology"/>
<evidence type="ECO:0000313" key="4">
    <source>
        <dbReference type="Proteomes" id="UP000694866"/>
    </source>
</evidence>
<dbReference type="Proteomes" id="UP000694866">
    <property type="component" value="Unplaced"/>
</dbReference>
<dbReference type="SUPFAM" id="SSF52540">
    <property type="entry name" value="P-loop containing nucleoside triphosphate hydrolases"/>
    <property type="match status" value="1"/>
</dbReference>
<dbReference type="EC" id="5.6.2.3" evidence="1"/>
<sequence length="860" mass="98699">MADRDDNVILKGGRLYQQWVVDSYVKIEKDRLNFCRQNQKTLRSDTYQGLVDHLQRRANDADSQVGKMVILPSTFTGSPRNMLQNYQDAMAIVRKFGKPDLFITMTCNPNWTEIKENVLLCQTASDRPDIVSRVFDIKKDELINDVLKKKLFGEVCAYVYVIEYQKRGLPHMHLLVNLKQNSKILTSDAVDKYISAEIPNRQVDPILYNIVLRDMIHGPCGNWCKDENGKCTKKFPKKFQDSTLMDENGYPTYRRRNTGTYERSNGQMADNAFVVPYNAYFLKKFRCHINVEIVSSIKSVKYLYKYIYKGHDSASVIVSNAENHNEIHHDEIRNFIDTRYVSPVEACDRIYGRSLQNKSHSVIRLPVHLPNQQSILINDADNEDGLRAALERTSMLVEYFSLNRRDPEAKIYTYGDIPTHYVFKKSLDSNRSMWAKRKTHFNVIGRMYSVSPTQSELFHLRLLLITVKGATSFENLRTVNDQLYDTFQSTCLALGLIEDDQEWDRALTEGEIWMMPRQLRHLFVRILIYCHPNHPEQLWEKFKDAFSQDFQRNHNEAESYKRAYAHIDTLLMNERSCISAFATMPQLIECETDIDIDDVNDNQSSLETHVSMGRIQYNQLNVKQKEIVDKILNVAMSTDERSSSCFYIDGPGGSGKTFVYTTLYHLLKAQGKSICTMAFTGIAAILLPHGKALHKTFGIPVPLFPDSVSNIKSQSKDAEYLRNVDIFICDEAPMAPRSALELIDRTLRYLMDNDSPFGGKIMLLGGDFRQLLPVTPNATRCNGELNDNDNNLLPPEQCIASNADDIVEVIFKTVIDERRFGDLAKTAVLAARNVDVDEINGKAIELLDESTERRYTGYKS</sequence>
<accession>A0A9R1TPM0</accession>
<comment type="catalytic activity">
    <reaction evidence="1">
        <text>ATP + H2O = ADP + phosphate + H(+)</text>
        <dbReference type="Rhea" id="RHEA:13065"/>
        <dbReference type="ChEBI" id="CHEBI:15377"/>
        <dbReference type="ChEBI" id="CHEBI:15378"/>
        <dbReference type="ChEBI" id="CHEBI:30616"/>
        <dbReference type="ChEBI" id="CHEBI:43474"/>
        <dbReference type="ChEBI" id="CHEBI:456216"/>
        <dbReference type="EC" id="5.6.2.3"/>
    </reaction>
</comment>
<reference evidence="5" key="1">
    <citation type="submission" date="2025-08" db="UniProtKB">
        <authorList>
            <consortium name="RefSeq"/>
        </authorList>
    </citation>
    <scope>IDENTIFICATION</scope>
    <source>
        <strain evidence="5">USDA-PBARC FA_bdor</strain>
        <tissue evidence="5">Whole organism</tissue>
    </source>
</reference>
<evidence type="ECO:0000313" key="5">
    <source>
        <dbReference type="RefSeq" id="XP_011313360.1"/>
    </source>
</evidence>
<dbReference type="GeneID" id="105272833"/>
<dbReference type="InterPro" id="IPR025476">
    <property type="entry name" value="Helitron_helicase-like"/>
</dbReference>
<keyword evidence="1" id="KW-0378">Hydrolase</keyword>
<keyword evidence="1" id="KW-0233">DNA recombination</keyword>
<protein>
    <recommendedName>
        <fullName evidence="1">ATP-dependent DNA helicase</fullName>
        <ecNumber evidence="1">5.6.2.3</ecNumber>
    </recommendedName>
</protein>
<dbReference type="Pfam" id="PF14214">
    <property type="entry name" value="Helitron_like_N"/>
    <property type="match status" value="1"/>
</dbReference>
<dbReference type="PANTHER" id="PTHR10492:SF95">
    <property type="entry name" value="HELITRON HELICASE-LIKE DOMAIN-CONTAINING PROTEIN"/>
    <property type="match status" value="1"/>
</dbReference>